<evidence type="ECO:0000256" key="1">
    <source>
        <dbReference type="SAM" id="MobiDB-lite"/>
    </source>
</evidence>
<name>A0ABU3IBZ7_9ACTO</name>
<dbReference type="EMBL" id="JASXSX010000003">
    <property type="protein sequence ID" value="MDT3767897.1"/>
    <property type="molecule type" value="Genomic_DNA"/>
</dbReference>
<feature type="region of interest" description="Disordered" evidence="1">
    <location>
        <begin position="1"/>
        <end position="47"/>
    </location>
</feature>
<accession>A0ABU3IBZ7</accession>
<dbReference type="RefSeq" id="WP_313274074.1">
    <property type="nucleotide sequence ID" value="NZ_JASXSX010000003.1"/>
</dbReference>
<feature type="compositionally biased region" description="Basic and acidic residues" evidence="1">
    <location>
        <begin position="1"/>
        <end position="21"/>
    </location>
</feature>
<proteinExistence type="predicted"/>
<protein>
    <submittedName>
        <fullName evidence="2">Uncharacterized protein</fullName>
    </submittedName>
</protein>
<gene>
    <name evidence="2" type="ORF">QS713_07470</name>
</gene>
<sequence length="47" mass="5527">MKREDSPELGHAHKEHDKENPMRGVSDPQTPYPPKMHHEHAEEDEQN</sequence>
<reference evidence="2 3" key="1">
    <citation type="submission" date="2023-06" db="EMBL/GenBank/DDBJ databases">
        <title>Draft genome sequence of Gleimia hominis type strain CCUG 57540T.</title>
        <authorList>
            <person name="Salva-Serra F."/>
            <person name="Cardew S."/>
            <person name="Jensie Markopoulos S."/>
            <person name="Ohlen M."/>
            <person name="Inganas E."/>
            <person name="Svensson-Stadler L."/>
            <person name="Moore E.R.B."/>
        </authorList>
    </citation>
    <scope>NUCLEOTIDE SEQUENCE [LARGE SCALE GENOMIC DNA]</scope>
    <source>
        <strain evidence="2 3">CCUG 57540</strain>
    </source>
</reference>
<evidence type="ECO:0000313" key="2">
    <source>
        <dbReference type="EMBL" id="MDT3767897.1"/>
    </source>
</evidence>
<organism evidence="2 3">
    <name type="scientific">Gleimia hominis</name>
    <dbReference type="NCBI Taxonomy" id="595468"/>
    <lineage>
        <taxon>Bacteria</taxon>
        <taxon>Bacillati</taxon>
        <taxon>Actinomycetota</taxon>
        <taxon>Actinomycetes</taxon>
        <taxon>Actinomycetales</taxon>
        <taxon>Actinomycetaceae</taxon>
        <taxon>Gleimia</taxon>
    </lineage>
</organism>
<evidence type="ECO:0000313" key="3">
    <source>
        <dbReference type="Proteomes" id="UP001247542"/>
    </source>
</evidence>
<dbReference type="Proteomes" id="UP001247542">
    <property type="component" value="Unassembled WGS sequence"/>
</dbReference>
<comment type="caution">
    <text evidence="2">The sequence shown here is derived from an EMBL/GenBank/DDBJ whole genome shotgun (WGS) entry which is preliminary data.</text>
</comment>
<keyword evidence="3" id="KW-1185">Reference proteome</keyword>